<dbReference type="PANTHER" id="PTHR21705">
    <property type="entry name" value="RAI16 PROTEIN-RELATED"/>
    <property type="match status" value="1"/>
</dbReference>
<evidence type="ECO:0000313" key="1">
    <source>
        <dbReference type="Proteomes" id="UP000046395"/>
    </source>
</evidence>
<dbReference type="Pfam" id="PF10257">
    <property type="entry name" value="RAI16-like"/>
    <property type="match status" value="1"/>
</dbReference>
<dbReference type="PANTHER" id="PTHR21705:SF11">
    <property type="entry name" value="FHIP FAMILY PROTEIN CG3558"/>
    <property type="match status" value="1"/>
</dbReference>
<reference evidence="2" key="1">
    <citation type="submission" date="2019-12" db="UniProtKB">
        <authorList>
            <consortium name="WormBaseParasite"/>
        </authorList>
    </citation>
    <scope>IDENTIFICATION</scope>
</reference>
<evidence type="ECO:0000313" key="2">
    <source>
        <dbReference type="WBParaSite" id="TMUE_2000009058.1"/>
    </source>
</evidence>
<dbReference type="AlphaFoldDB" id="A0A5S6QPF4"/>
<name>A0A5S6QPF4_TRIMR</name>
<dbReference type="InterPro" id="IPR019384">
    <property type="entry name" value="FHIP"/>
</dbReference>
<accession>A0A5S6QPF4</accession>
<dbReference type="WBParaSite" id="TMUE_2000009058.1">
    <property type="protein sequence ID" value="TMUE_2000009058.1"/>
    <property type="gene ID" value="WBGene00293863"/>
</dbReference>
<sequence>METGKESKKKSRSHTVHLIDSGYGQFGICSNFRWDLRNKPRCTDFCTFSRRALFAATMAKAGSGENKTWRSICAFPSLRKAVSDAFRTLAFSVERLSMHWLKRAVRMSKAVSGSDQTVGHDHAEACMDAFQSHWMQVKAILLSDHPTIESQTVVYRHLEQLVTLIVAEVNEAAGFRIGPMLELAFNESVFSMIVSWATDCRGQTRLFALRNIFKIYEIVVSQTSPCIIVHKPILQPLLFVLDECDNGEEWLLNDIREPMVFLLHQVCTKIAQKEEWSMLEFFFDKETDHSAPRFLVFTLLVPFLYFGGRVEQLVRDAMLLVLSVSSQLDAAGLFLANETNFCPVLASGLAAVYSSLPRRLYYADLFEDWCRVTPVDLERTPELLSFRNSLEFCNAVAQASHHRVVSSLVKYIYNGFLLSVFKQALLESTVDDLHSVIAYLELVFRCLAEAPLQEALVRFLTIKGMGGICILESLVHRMDKHAKLTKVCLALFETLLDLNSEKVMYELIFRHLICCRHVIPGQLGYLKNLTLFDDAYNVFLTFSPIAELQAKEDDSSEEQKVWKHVAGEDNYMDDDSSIMDAGVGTQTDPTVVQLSYWKWARYKVEACRRACRAWNYPYDGSSPSPYLLQAGSSQQGFPCPLGGESARSTTETLSVRRSETQFGLNPNCLYRQSRTKAYYAKKKLDRTYPDNSQALSALDLAISAADTDLEVKVY</sequence>
<organism evidence="1 2">
    <name type="scientific">Trichuris muris</name>
    <name type="common">Mouse whipworm</name>
    <dbReference type="NCBI Taxonomy" id="70415"/>
    <lineage>
        <taxon>Eukaryota</taxon>
        <taxon>Metazoa</taxon>
        <taxon>Ecdysozoa</taxon>
        <taxon>Nematoda</taxon>
        <taxon>Enoplea</taxon>
        <taxon>Dorylaimia</taxon>
        <taxon>Trichinellida</taxon>
        <taxon>Trichuridae</taxon>
        <taxon>Trichuris</taxon>
    </lineage>
</organism>
<keyword evidence="1" id="KW-1185">Reference proteome</keyword>
<dbReference type="STRING" id="70415.A0A5S6QPF4"/>
<protein>
    <submittedName>
        <fullName evidence="2">Uncharacterized protein</fullName>
    </submittedName>
</protein>
<dbReference type="Proteomes" id="UP000046395">
    <property type="component" value="Unassembled WGS sequence"/>
</dbReference>
<proteinExistence type="predicted"/>